<evidence type="ECO:0008006" key="4">
    <source>
        <dbReference type="Google" id="ProtNLM"/>
    </source>
</evidence>
<protein>
    <recommendedName>
        <fullName evidence="4">Transmembrane protein</fullName>
    </recommendedName>
</protein>
<evidence type="ECO:0000313" key="3">
    <source>
        <dbReference type="Proteomes" id="UP000093197"/>
    </source>
</evidence>
<keyword evidence="1" id="KW-0812">Transmembrane</keyword>
<sequence>MPLSLSDNPILIFIQSGLVASFLSFHIALQGEVVEQVRIRILF</sequence>
<keyword evidence="1" id="KW-0472">Membrane</keyword>
<accession>A0A853PR98</accession>
<reference evidence="2 3" key="1">
    <citation type="journal article" date="2016" name="PLoS ONE">
        <title>Genomic Diversity of Enterotoxigenic Strains of Bacteroides fragilis.</title>
        <authorList>
            <person name="Pierce J.V."/>
            <person name="Bernstein H.D."/>
        </authorList>
    </citation>
    <scope>NUCLEOTIDE SEQUENCE [LARGE SCALE GENOMIC DNA]</scope>
    <source>
        <strain evidence="2 3">20793-3</strain>
    </source>
</reference>
<feature type="transmembrane region" description="Helical" evidence="1">
    <location>
        <begin position="12"/>
        <end position="29"/>
    </location>
</feature>
<dbReference type="Proteomes" id="UP000093197">
    <property type="component" value="Unassembled WGS sequence"/>
</dbReference>
<proteinExistence type="predicted"/>
<gene>
    <name evidence="2" type="ORF">AC094_34870</name>
</gene>
<name>A0A853PR98_BACFG</name>
<comment type="caution">
    <text evidence="2">The sequence shown here is derived from an EMBL/GenBank/DDBJ whole genome shotgun (WGS) entry which is preliminary data.</text>
</comment>
<evidence type="ECO:0000313" key="2">
    <source>
        <dbReference type="EMBL" id="OCR28940.1"/>
    </source>
</evidence>
<organism evidence="2 3">
    <name type="scientific">Bacteroides fragilis</name>
    <dbReference type="NCBI Taxonomy" id="817"/>
    <lineage>
        <taxon>Bacteria</taxon>
        <taxon>Pseudomonadati</taxon>
        <taxon>Bacteroidota</taxon>
        <taxon>Bacteroidia</taxon>
        <taxon>Bacteroidales</taxon>
        <taxon>Bacteroidaceae</taxon>
        <taxon>Bacteroides</taxon>
    </lineage>
</organism>
<dbReference type="AlphaFoldDB" id="A0A853PR98"/>
<keyword evidence="1" id="KW-1133">Transmembrane helix</keyword>
<evidence type="ECO:0000256" key="1">
    <source>
        <dbReference type="SAM" id="Phobius"/>
    </source>
</evidence>
<dbReference type="EMBL" id="LIDT01000036">
    <property type="protein sequence ID" value="OCR28940.1"/>
    <property type="molecule type" value="Genomic_DNA"/>
</dbReference>